<accession>A0ABQ4Z7P7</accession>
<evidence type="ECO:0000313" key="2">
    <source>
        <dbReference type="Proteomes" id="UP001151760"/>
    </source>
</evidence>
<dbReference type="EMBL" id="BQNB010011082">
    <property type="protein sequence ID" value="GJS85877.1"/>
    <property type="molecule type" value="Genomic_DNA"/>
</dbReference>
<reference evidence="1" key="2">
    <citation type="submission" date="2022-01" db="EMBL/GenBank/DDBJ databases">
        <authorList>
            <person name="Yamashiro T."/>
            <person name="Shiraishi A."/>
            <person name="Satake H."/>
            <person name="Nakayama K."/>
        </authorList>
    </citation>
    <scope>NUCLEOTIDE SEQUENCE</scope>
</reference>
<dbReference type="Proteomes" id="UP001151760">
    <property type="component" value="Unassembled WGS sequence"/>
</dbReference>
<organism evidence="1 2">
    <name type="scientific">Tanacetum coccineum</name>
    <dbReference type="NCBI Taxonomy" id="301880"/>
    <lineage>
        <taxon>Eukaryota</taxon>
        <taxon>Viridiplantae</taxon>
        <taxon>Streptophyta</taxon>
        <taxon>Embryophyta</taxon>
        <taxon>Tracheophyta</taxon>
        <taxon>Spermatophyta</taxon>
        <taxon>Magnoliopsida</taxon>
        <taxon>eudicotyledons</taxon>
        <taxon>Gunneridae</taxon>
        <taxon>Pentapetalae</taxon>
        <taxon>asterids</taxon>
        <taxon>campanulids</taxon>
        <taxon>Asterales</taxon>
        <taxon>Asteraceae</taxon>
        <taxon>Asteroideae</taxon>
        <taxon>Anthemideae</taxon>
        <taxon>Anthemidinae</taxon>
        <taxon>Tanacetum</taxon>
    </lineage>
</organism>
<gene>
    <name evidence="1" type="ORF">Tco_0752418</name>
</gene>
<reference evidence="1" key="1">
    <citation type="journal article" date="2022" name="Int. J. Mol. Sci.">
        <title>Draft Genome of Tanacetum Coccineum: Genomic Comparison of Closely Related Tanacetum-Family Plants.</title>
        <authorList>
            <person name="Yamashiro T."/>
            <person name="Shiraishi A."/>
            <person name="Nakayama K."/>
            <person name="Satake H."/>
        </authorList>
    </citation>
    <scope>NUCLEOTIDE SEQUENCE</scope>
</reference>
<protein>
    <submittedName>
        <fullName evidence="1">Uncharacterized protein</fullName>
    </submittedName>
</protein>
<feature type="non-terminal residue" evidence="1">
    <location>
        <position position="1"/>
    </location>
</feature>
<name>A0ABQ4Z7P7_9ASTR</name>
<comment type="caution">
    <text evidence="1">The sequence shown here is derived from an EMBL/GenBank/DDBJ whole genome shotgun (WGS) entry which is preliminary data.</text>
</comment>
<sequence>IRKVTVIMLPRPDALAYASIVFEANKAYTEELIHGAKPLEFQVIIVDITEDCKLTIGLGSGSVIFWSREDDKDALKSLSEIKFT</sequence>
<keyword evidence="2" id="KW-1185">Reference proteome</keyword>
<evidence type="ECO:0000313" key="1">
    <source>
        <dbReference type="EMBL" id="GJS85877.1"/>
    </source>
</evidence>
<proteinExistence type="predicted"/>